<keyword evidence="3" id="KW-1185">Reference proteome</keyword>
<dbReference type="NCBIfam" id="TIGR04519">
    <property type="entry name" value="MoCo_extend_TAT"/>
    <property type="match status" value="1"/>
</dbReference>
<evidence type="ECO:0000313" key="2">
    <source>
        <dbReference type="EMBL" id="NIK72669.1"/>
    </source>
</evidence>
<dbReference type="SUPFAM" id="SSF54862">
    <property type="entry name" value="4Fe-4S ferredoxins"/>
    <property type="match status" value="1"/>
</dbReference>
<evidence type="ECO:0000259" key="1">
    <source>
        <dbReference type="PROSITE" id="PS51379"/>
    </source>
</evidence>
<reference evidence="2 3" key="1">
    <citation type="submission" date="2020-03" db="EMBL/GenBank/DDBJ databases">
        <title>Genomic Encyclopedia of Type Strains, Phase IV (KMG-IV): sequencing the most valuable type-strain genomes for metagenomic binning, comparative biology and taxonomic classification.</title>
        <authorList>
            <person name="Goeker M."/>
        </authorList>
    </citation>
    <scope>NUCLEOTIDE SEQUENCE [LARGE SCALE GENOMIC DNA]</scope>
    <source>
        <strain evidence="2 3">DSM 5718</strain>
    </source>
</reference>
<dbReference type="InterPro" id="IPR006311">
    <property type="entry name" value="TAT_signal"/>
</dbReference>
<feature type="domain" description="4Fe-4S ferredoxin-type" evidence="1">
    <location>
        <begin position="773"/>
        <end position="803"/>
    </location>
</feature>
<dbReference type="InterPro" id="IPR006657">
    <property type="entry name" value="MoPterin_dinucl-bd_dom"/>
</dbReference>
<dbReference type="SUPFAM" id="SSF50692">
    <property type="entry name" value="ADC-like"/>
    <property type="match status" value="1"/>
</dbReference>
<dbReference type="InterPro" id="IPR030948">
    <property type="entry name" value="TAT_var_transloc_signal_dom"/>
</dbReference>
<dbReference type="InterPro" id="IPR009010">
    <property type="entry name" value="Asp_de-COase-like_dom_sf"/>
</dbReference>
<dbReference type="GO" id="GO:0043546">
    <property type="term" value="F:molybdopterin cofactor binding"/>
    <property type="evidence" value="ECO:0007669"/>
    <property type="project" value="InterPro"/>
</dbReference>
<dbReference type="InterPro" id="IPR017896">
    <property type="entry name" value="4Fe4S_Fe-S-bd"/>
</dbReference>
<dbReference type="PANTHER" id="PTHR42783">
    <property type="entry name" value="GLUTAMATE SYNTHASE [NADPH] SMALL CHAIN"/>
    <property type="match status" value="1"/>
</dbReference>
<dbReference type="Pfam" id="PF13247">
    <property type="entry name" value="Fer4_11"/>
    <property type="match status" value="1"/>
</dbReference>
<proteinExistence type="predicted"/>
<dbReference type="PROSITE" id="PS51379">
    <property type="entry name" value="4FE4S_FER_2"/>
    <property type="match status" value="3"/>
</dbReference>
<evidence type="ECO:0000313" key="3">
    <source>
        <dbReference type="Proteomes" id="UP000537126"/>
    </source>
</evidence>
<dbReference type="GO" id="GO:0016491">
    <property type="term" value="F:oxidoreductase activity"/>
    <property type="evidence" value="ECO:0007669"/>
    <property type="project" value="InterPro"/>
</dbReference>
<dbReference type="CDD" id="cd02784">
    <property type="entry name" value="MopB_CT_PHLH"/>
    <property type="match status" value="1"/>
</dbReference>
<organism evidence="2 3">
    <name type="scientific">Thermonema lapsum</name>
    <dbReference type="NCBI Taxonomy" id="28195"/>
    <lineage>
        <taxon>Bacteria</taxon>
        <taxon>Pseudomonadati</taxon>
        <taxon>Bacteroidota</taxon>
        <taxon>Cytophagia</taxon>
        <taxon>Cytophagales</taxon>
        <taxon>Thermonemataceae</taxon>
        <taxon>Thermonema</taxon>
    </lineage>
</organism>
<dbReference type="Pfam" id="PF01568">
    <property type="entry name" value="Molydop_binding"/>
    <property type="match status" value="1"/>
</dbReference>
<dbReference type="Gene3D" id="3.30.2070.10">
    <property type="entry name" value="Formate dehydrogenase/DMSO reductase"/>
    <property type="match status" value="1"/>
</dbReference>
<sequence>MKEKQKIYWKGLEELTNDTDFVKKSQDEFPEFPTAEELTTSRRDFLKFMGFSLAAASLAACEAPVKKAIPYLNKPEEIDPSIPNYYASTYAQDGEYCSILVKTREGRPIKIEGNELSSITKGGTSARVQASVLGLYDLARLKGFKENGKDADMAAVDRKIIDALKQAAQSGKPAYIVSNTVMSPSTKAVIAKFIEKYPFFRHVSYDAVSAYGILKANERSFGKYALPAYDFSKAEVIVSVGADFLGTWLSPIEHARQYAQTRKLGGDKKTMSRHYQFETILSLTGANADYRSRIRPSQEGLVVAALYNGVAKAVGAPTVAAPAINVPHIDKAVKDLLSAKGKSLVVAGSNDPDVQVLVNAINYLLENYGNTLDLSRPSFVRQGNDEDFLRFVEDAKKGNVSAVIFYNANPVYDHAKGAELAKALPQIALTVSTADREDETASLCRFITPDHHYLEAWNDAEPRAGFYSLAQPTIMPLFKTRQAQDSFLTWAEEGISFYEFLRGYWRKNMFKGEGSFEDFWTKVVHDGVYEPAKEPVAEKIAFAADVQEIGSSVARRYIANNKNVELVLYQKVGIGSGAMANNPWLQELPDPITKATWDNYVCVSKSYAEQENLKQGDVVKVTANGYSVELPVLIQPGQAPGTIAIALGYGRTKAGNCANNIGKNAYPFVGVVEGALVYAQRQVTIEKTGATYQIAQTQTHHTIMARPIVQEATLKEYQKDPAAGRFFPAITIEGEKVNVNRTIPENKAEELNPRLITLWKGHEKTAYRKNHWWGMVIDLNSCIGCSACLIGCQTENNVPVVGKDEIINRREMHWIRIDRYYSFDESIDTEDKSYANYQKMEDPADDPEVVFQPMMCQHCNNAPCETVCPVVATTHSSEGLNQMTYNRCIGTRYCANNCPYKVRRFNWFNYTNDERFQEVNYMSQTDLGRMVLNPDVTVRSRGVMEKCSLCVQRIQLAKLEAKREGRKLRDGEAKTACQQACPTDAIVFGDMNDPESRIYKLLNLKEFDNGDIKITEPRAFQVLEEYNVRPNVTYLTKIRNKD</sequence>
<dbReference type="RefSeq" id="WP_166917984.1">
    <property type="nucleotide sequence ID" value="NZ_JAASRN010000001.1"/>
</dbReference>
<feature type="domain" description="4Fe-4S ferredoxin-type" evidence="1">
    <location>
        <begin position="847"/>
        <end position="878"/>
    </location>
</feature>
<gene>
    <name evidence="2" type="ORF">FHS56_000155</name>
</gene>
<dbReference type="Gene3D" id="2.20.25.90">
    <property type="entry name" value="ADC-like domains"/>
    <property type="match status" value="1"/>
</dbReference>
<dbReference type="PROSITE" id="PS51318">
    <property type="entry name" value="TAT"/>
    <property type="match status" value="1"/>
</dbReference>
<name>A0A846MMH1_9BACT</name>
<comment type="caution">
    <text evidence="2">The sequence shown here is derived from an EMBL/GenBank/DDBJ whole genome shotgun (WGS) entry which is preliminary data.</text>
</comment>
<feature type="domain" description="4Fe-4S ferredoxin-type" evidence="1">
    <location>
        <begin position="879"/>
        <end position="908"/>
    </location>
</feature>
<dbReference type="Gene3D" id="3.40.50.740">
    <property type="match status" value="1"/>
</dbReference>
<dbReference type="CDD" id="cd10551">
    <property type="entry name" value="PsrB"/>
    <property type="match status" value="1"/>
</dbReference>
<dbReference type="PANTHER" id="PTHR42783:SF3">
    <property type="entry name" value="GLUTAMATE SYNTHASE [NADPH] SMALL CHAIN-RELATED"/>
    <property type="match status" value="1"/>
</dbReference>
<dbReference type="Gene3D" id="3.30.70.20">
    <property type="match status" value="2"/>
</dbReference>
<dbReference type="Proteomes" id="UP000537126">
    <property type="component" value="Unassembled WGS sequence"/>
</dbReference>
<dbReference type="AlphaFoldDB" id="A0A846MMH1"/>
<accession>A0A846MMH1</accession>
<protein>
    <submittedName>
        <fullName evidence="2">Molybdopterin-containing oxidoreductase family iron-sulfur binding subunit</fullName>
    </submittedName>
</protein>
<dbReference type="Gene3D" id="2.40.40.20">
    <property type="match status" value="1"/>
</dbReference>
<dbReference type="EMBL" id="JAASRN010000001">
    <property type="protein sequence ID" value="NIK72669.1"/>
    <property type="molecule type" value="Genomic_DNA"/>
</dbReference>
<dbReference type="SUPFAM" id="SSF53706">
    <property type="entry name" value="Formate dehydrogenase/DMSO reductase, domains 1-3"/>
    <property type="match status" value="1"/>
</dbReference>